<protein>
    <recommendedName>
        <fullName evidence="2">Glycosyltransferase subfamily 4-like N-terminal domain-containing protein</fullName>
    </recommendedName>
</protein>
<name>A0A645CZW1_9ZZZZ</name>
<proteinExistence type="predicted"/>
<evidence type="ECO:0000313" key="1">
    <source>
        <dbReference type="EMBL" id="MPM82459.1"/>
    </source>
</evidence>
<dbReference type="EMBL" id="VSSQ01031540">
    <property type="protein sequence ID" value="MPM82459.1"/>
    <property type="molecule type" value="Genomic_DNA"/>
</dbReference>
<comment type="caution">
    <text evidence="1">The sequence shown here is derived from an EMBL/GenBank/DDBJ whole genome shotgun (WGS) entry which is preliminary data.</text>
</comment>
<dbReference type="AlphaFoldDB" id="A0A645CZW1"/>
<gene>
    <name evidence="1" type="ORF">SDC9_129520</name>
</gene>
<evidence type="ECO:0008006" key="2">
    <source>
        <dbReference type="Google" id="ProtNLM"/>
    </source>
</evidence>
<dbReference type="SUPFAM" id="SSF53756">
    <property type="entry name" value="UDP-Glycosyltransferase/glycogen phosphorylase"/>
    <property type="match status" value="1"/>
</dbReference>
<dbReference type="Gene3D" id="3.40.50.2000">
    <property type="entry name" value="Glycogen Phosphorylase B"/>
    <property type="match status" value="2"/>
</dbReference>
<reference evidence="1" key="1">
    <citation type="submission" date="2019-08" db="EMBL/GenBank/DDBJ databases">
        <authorList>
            <person name="Kucharzyk K."/>
            <person name="Murdoch R.W."/>
            <person name="Higgins S."/>
            <person name="Loffler F."/>
        </authorList>
    </citation>
    <scope>NUCLEOTIDE SEQUENCE</scope>
</reference>
<sequence>MKILIMGFTKIKYMPYLNFYLDNINTSYNEVHLIYWNRDLRQENTSNLKNVLLHEFRLYQEDDVPKLSKLRSFYKYREFVFRILKQEEVDFIFVLHSLTGLLVIDKLQDRYYQKYIFDYRDSTYEKNALFKKAVGKLVHGSYATFVSSDAFRCFLPADENKKIFTSHNLLVNDLSHQNEREKYGIRSDKIRMAFWGFIRNEKINLELIKKVSRDNRFELHYYGREQKVALNLKQYVTQYSIQNVFFHGEYQPDDRYLFARKTDLIHNVYDDANMMLAMGNKYYDGIIFGVPQIGMKGSFMAELLKKNQIGIAINPYDDDCFNNIFDYYMTLDLSAFKRNCSVELNRVLNQYNTGIEFVKNTVERKG</sequence>
<organism evidence="1">
    <name type="scientific">bioreactor metagenome</name>
    <dbReference type="NCBI Taxonomy" id="1076179"/>
    <lineage>
        <taxon>unclassified sequences</taxon>
        <taxon>metagenomes</taxon>
        <taxon>ecological metagenomes</taxon>
    </lineage>
</organism>
<accession>A0A645CZW1</accession>